<dbReference type="Gene3D" id="2.130.10.10">
    <property type="entry name" value="YVTN repeat-like/Quinoprotein amine dehydrogenase"/>
    <property type="match status" value="1"/>
</dbReference>
<dbReference type="InterPro" id="IPR015943">
    <property type="entry name" value="WD40/YVTN_repeat-like_dom_sf"/>
</dbReference>
<dbReference type="SUPFAM" id="SSF117289">
    <property type="entry name" value="Nucleoporin domain"/>
    <property type="match status" value="1"/>
</dbReference>
<name>A0ABY0GVJ2_9PEZI</name>
<keyword evidence="1 4" id="KW-0853">WD repeat</keyword>
<dbReference type="InterPro" id="IPR019775">
    <property type="entry name" value="WD40_repeat_CS"/>
</dbReference>
<evidence type="ECO:0008006" key="7">
    <source>
        <dbReference type="Google" id="ProtNLM"/>
    </source>
</evidence>
<evidence type="ECO:0000256" key="3">
    <source>
        <dbReference type="ARBA" id="ARBA00046343"/>
    </source>
</evidence>
<dbReference type="PROSITE" id="PS50082">
    <property type="entry name" value="WD_REPEATS_2"/>
    <property type="match status" value="1"/>
</dbReference>
<evidence type="ECO:0000256" key="2">
    <source>
        <dbReference type="ARBA" id="ARBA00022737"/>
    </source>
</evidence>
<feature type="repeat" description="WD" evidence="4">
    <location>
        <begin position="72"/>
        <end position="114"/>
    </location>
</feature>
<dbReference type="PROSITE" id="PS50294">
    <property type="entry name" value="WD_REPEATS_REGION"/>
    <property type="match status" value="1"/>
</dbReference>
<accession>A0ABY0GVJ2</accession>
<dbReference type="PANTHER" id="PTHR22839:SF0">
    <property type="entry name" value="THO COMPLEX SUBUNIT 3"/>
    <property type="match status" value="1"/>
</dbReference>
<reference evidence="5 6" key="1">
    <citation type="submission" date="2018-06" db="EMBL/GenBank/DDBJ databases">
        <title>Complete Genomes of Monosporascus.</title>
        <authorList>
            <person name="Robinson A.J."/>
            <person name="Natvig D.O."/>
        </authorList>
    </citation>
    <scope>NUCLEOTIDE SEQUENCE [LARGE SCALE GENOMIC DNA]</scope>
    <source>
        <strain evidence="5 6">CBS 609.92</strain>
    </source>
</reference>
<evidence type="ECO:0000256" key="1">
    <source>
        <dbReference type="ARBA" id="ARBA00022574"/>
    </source>
</evidence>
<dbReference type="PROSITE" id="PS00678">
    <property type="entry name" value="WD_REPEATS_1"/>
    <property type="match status" value="1"/>
</dbReference>
<evidence type="ECO:0000256" key="4">
    <source>
        <dbReference type="PROSITE-ProRule" id="PRU00221"/>
    </source>
</evidence>
<dbReference type="Pfam" id="PF00400">
    <property type="entry name" value="WD40"/>
    <property type="match status" value="1"/>
</dbReference>
<dbReference type="Proteomes" id="UP000294003">
    <property type="component" value="Unassembled WGS sequence"/>
</dbReference>
<proteinExistence type="inferred from homology"/>
<dbReference type="EMBL" id="QJNS01000426">
    <property type="protein sequence ID" value="RYO77848.1"/>
    <property type="molecule type" value="Genomic_DNA"/>
</dbReference>
<protein>
    <recommendedName>
        <fullName evidence="7">Anaphase-promoting complex subunit 4 WD40 domain-containing protein</fullName>
    </recommendedName>
</protein>
<evidence type="ECO:0000313" key="6">
    <source>
        <dbReference type="Proteomes" id="UP000294003"/>
    </source>
</evidence>
<dbReference type="PANTHER" id="PTHR22839">
    <property type="entry name" value="THO COMPLEX SUBUNIT 3 THO3"/>
    <property type="match status" value="1"/>
</dbReference>
<dbReference type="InterPro" id="IPR040132">
    <property type="entry name" value="Tex1/THOC3"/>
</dbReference>
<sequence>MARLTPRTSVSPEKFKSMFPTLKPTIYSDPNISKSVNNVTPSACGFYTPQQPNLYLILGNVDKPNVSQSTGLRGHLAPIEKVAFNPAKELELCSVSSDGTVRFWDVKTKSVLNEVKGLGEAFTLAWSPDGQMTSYL</sequence>
<comment type="similarity">
    <text evidence="3">Belongs to the THOC3 family.</text>
</comment>
<keyword evidence="2" id="KW-0677">Repeat</keyword>
<comment type="caution">
    <text evidence="5">The sequence shown here is derived from an EMBL/GenBank/DDBJ whole genome shotgun (WGS) entry which is preliminary data.</text>
</comment>
<gene>
    <name evidence="5" type="ORF">DL762_009009</name>
</gene>
<evidence type="ECO:0000313" key="5">
    <source>
        <dbReference type="EMBL" id="RYO77848.1"/>
    </source>
</evidence>
<dbReference type="SMART" id="SM00320">
    <property type="entry name" value="WD40"/>
    <property type="match status" value="1"/>
</dbReference>
<organism evidence="5 6">
    <name type="scientific">Monosporascus cannonballus</name>
    <dbReference type="NCBI Taxonomy" id="155416"/>
    <lineage>
        <taxon>Eukaryota</taxon>
        <taxon>Fungi</taxon>
        <taxon>Dikarya</taxon>
        <taxon>Ascomycota</taxon>
        <taxon>Pezizomycotina</taxon>
        <taxon>Sordariomycetes</taxon>
        <taxon>Xylariomycetidae</taxon>
        <taxon>Xylariales</taxon>
        <taxon>Xylariales incertae sedis</taxon>
        <taxon>Monosporascus</taxon>
    </lineage>
</organism>
<keyword evidence="6" id="KW-1185">Reference proteome</keyword>
<dbReference type="InterPro" id="IPR001680">
    <property type="entry name" value="WD40_rpt"/>
</dbReference>